<name>A0A1E3VVM9_9HYPH</name>
<evidence type="ECO:0000313" key="2">
    <source>
        <dbReference type="EMBL" id="ODR97572.1"/>
    </source>
</evidence>
<dbReference type="Gene3D" id="3.40.50.1820">
    <property type="entry name" value="alpha/beta hydrolase"/>
    <property type="match status" value="2"/>
</dbReference>
<accession>A0A1E3VVM9</accession>
<evidence type="ECO:0008006" key="4">
    <source>
        <dbReference type="Google" id="ProtNLM"/>
    </source>
</evidence>
<protein>
    <recommendedName>
        <fullName evidence="4">Lipase</fullName>
    </recommendedName>
</protein>
<dbReference type="InterPro" id="IPR005152">
    <property type="entry name" value="Lipase_secreted"/>
</dbReference>
<sequence length="382" mass="40362">MFNVKRCLRWSLAAAIALLCFLPAPEAAAKKPGAILNVWPLIGGSPDNGEAFRILYQSTGLKGEPIEVSGAIYIPPGPAPAGGRPVIAYGHPTSGVVEKCAPSLMPDNAGLIWGIKSMLAKGYIVVATDYPGLGTPGIHPYLIGVSEGRAVLDSVRAAIALPRSGASNRFVLWGHSQGGHAVLYAGELAKSYAPDLKLLGVAAAAPATYLIELFDADKSSAAGKELTAMAIWSWSNLYKDPASSLVEANAMNVYKTMAQDCIESVADFLALDKAERPLEKQKFLKANPAKTQPWQGIMQRNSPGQQPAGAPVFLAQGTADTIVRPYITKQFGKALCKQGAKVMFVEMPGVTHTFAAKESVATALKWMDDRFRGVPAPSVCGG</sequence>
<keyword evidence="3" id="KW-1185">Reference proteome</keyword>
<gene>
    <name evidence="2" type="ORF">AUC71_04010</name>
</gene>
<feature type="signal peptide" evidence="1">
    <location>
        <begin position="1"/>
        <end position="29"/>
    </location>
</feature>
<keyword evidence="1" id="KW-0732">Signal</keyword>
<dbReference type="SUPFAM" id="SSF53474">
    <property type="entry name" value="alpha/beta-Hydrolases"/>
    <property type="match status" value="1"/>
</dbReference>
<dbReference type="PANTHER" id="PTHR34853">
    <property type="match status" value="1"/>
</dbReference>
<dbReference type="PIRSF" id="PIRSF029171">
    <property type="entry name" value="Esterase_LipA"/>
    <property type="match status" value="1"/>
</dbReference>
<dbReference type="Proteomes" id="UP000095042">
    <property type="component" value="Unassembled WGS sequence"/>
</dbReference>
<proteinExistence type="predicted"/>
<dbReference type="OrthoDB" id="9955at2"/>
<organism evidence="2 3">
    <name type="scientific">Methyloceanibacter marginalis</name>
    <dbReference type="NCBI Taxonomy" id="1774971"/>
    <lineage>
        <taxon>Bacteria</taxon>
        <taxon>Pseudomonadati</taxon>
        <taxon>Pseudomonadota</taxon>
        <taxon>Alphaproteobacteria</taxon>
        <taxon>Hyphomicrobiales</taxon>
        <taxon>Hyphomicrobiaceae</taxon>
        <taxon>Methyloceanibacter</taxon>
    </lineage>
</organism>
<dbReference type="Pfam" id="PF03583">
    <property type="entry name" value="LIP"/>
    <property type="match status" value="1"/>
</dbReference>
<dbReference type="InterPro" id="IPR029058">
    <property type="entry name" value="AB_hydrolase_fold"/>
</dbReference>
<dbReference type="GO" id="GO:0016042">
    <property type="term" value="P:lipid catabolic process"/>
    <property type="evidence" value="ECO:0007669"/>
    <property type="project" value="InterPro"/>
</dbReference>
<dbReference type="GO" id="GO:0004806">
    <property type="term" value="F:triacylglycerol lipase activity"/>
    <property type="evidence" value="ECO:0007669"/>
    <property type="project" value="InterPro"/>
</dbReference>
<evidence type="ECO:0000256" key="1">
    <source>
        <dbReference type="SAM" id="SignalP"/>
    </source>
</evidence>
<comment type="caution">
    <text evidence="2">The sequence shown here is derived from an EMBL/GenBank/DDBJ whole genome shotgun (WGS) entry which is preliminary data.</text>
</comment>
<dbReference type="RefSeq" id="WP_069625014.1">
    <property type="nucleotide sequence ID" value="NZ_LPWD01000451.1"/>
</dbReference>
<feature type="chain" id="PRO_5009138626" description="Lipase" evidence="1">
    <location>
        <begin position="30"/>
        <end position="382"/>
    </location>
</feature>
<dbReference type="EMBL" id="LPWD01000451">
    <property type="protein sequence ID" value="ODR97572.1"/>
    <property type="molecule type" value="Genomic_DNA"/>
</dbReference>
<dbReference type="PANTHER" id="PTHR34853:SF1">
    <property type="entry name" value="LIPASE 5"/>
    <property type="match status" value="1"/>
</dbReference>
<evidence type="ECO:0000313" key="3">
    <source>
        <dbReference type="Proteomes" id="UP000095042"/>
    </source>
</evidence>
<dbReference type="AlphaFoldDB" id="A0A1E3VVM9"/>
<reference evidence="2 3" key="1">
    <citation type="journal article" date="2016" name="Environ. Microbiol.">
        <title>New Methyloceanibacter diversity from North Sea sediments includes methanotroph containing solely the soluble methane monooxygenase.</title>
        <authorList>
            <person name="Vekeman B."/>
            <person name="Kerckhof F.M."/>
            <person name="Cremers G."/>
            <person name="de Vos P."/>
            <person name="Vandamme P."/>
            <person name="Boon N."/>
            <person name="Op den Camp H.J."/>
            <person name="Heylen K."/>
        </authorList>
    </citation>
    <scope>NUCLEOTIDE SEQUENCE [LARGE SCALE GENOMIC DNA]</scope>
    <source>
        <strain evidence="2 3">R-67177</strain>
    </source>
</reference>